<dbReference type="Pfam" id="PF14559">
    <property type="entry name" value="TPR_19"/>
    <property type="match status" value="1"/>
</dbReference>
<dbReference type="SUPFAM" id="SSF48452">
    <property type="entry name" value="TPR-like"/>
    <property type="match status" value="1"/>
</dbReference>
<accession>A0ABY5YFD2</accession>
<evidence type="ECO:0000256" key="1">
    <source>
        <dbReference type="SAM" id="SignalP"/>
    </source>
</evidence>
<dbReference type="RefSeq" id="WP_260575186.1">
    <property type="nucleotide sequence ID" value="NZ_CP104205.1"/>
</dbReference>
<reference evidence="2" key="1">
    <citation type="submission" date="2022-09" db="EMBL/GenBank/DDBJ databases">
        <title>Maribacter litopenaei sp. nov., isolated from the intestinal tract of the Pacific White Shrimp, Litopenaeus vannamei.</title>
        <authorList>
            <person name="Kim S.Y."/>
            <person name="Hwang C.Y."/>
        </authorList>
    </citation>
    <scope>NUCLEOTIDE SEQUENCE</scope>
    <source>
        <strain evidence="2">HL-LV01</strain>
    </source>
</reference>
<proteinExistence type="predicted"/>
<keyword evidence="1" id="KW-0732">Signal</keyword>
<evidence type="ECO:0000313" key="3">
    <source>
        <dbReference type="Proteomes" id="UP001059209"/>
    </source>
</evidence>
<organism evidence="2 3">
    <name type="scientific">Maribacter litopenaei</name>
    <dbReference type="NCBI Taxonomy" id="2976127"/>
    <lineage>
        <taxon>Bacteria</taxon>
        <taxon>Pseudomonadati</taxon>
        <taxon>Bacteroidota</taxon>
        <taxon>Flavobacteriia</taxon>
        <taxon>Flavobacteriales</taxon>
        <taxon>Flavobacteriaceae</taxon>
        <taxon>Maribacter</taxon>
    </lineage>
</organism>
<dbReference type="InterPro" id="IPR011990">
    <property type="entry name" value="TPR-like_helical_dom_sf"/>
</dbReference>
<evidence type="ECO:0000313" key="2">
    <source>
        <dbReference type="EMBL" id="UWX56551.1"/>
    </source>
</evidence>
<name>A0ABY5YFD2_9FLAO</name>
<dbReference type="Proteomes" id="UP001059209">
    <property type="component" value="Chromosome"/>
</dbReference>
<feature type="chain" id="PRO_5045622256" evidence="1">
    <location>
        <begin position="20"/>
        <end position="127"/>
    </location>
</feature>
<gene>
    <name evidence="2" type="ORF">NYZ99_10405</name>
</gene>
<sequence>MIKKIFLIFIVLFTVRTFGQDSAYSGDPDASYFAARDLAFAGNRASARDTLKRILTKYPNYTDVRSLLAKTYSWDEEYDSARLEFNRITSIERGNAEVWIGAIKNELYAKNYNIAVGLTNKALTYLP</sequence>
<keyword evidence="3" id="KW-1185">Reference proteome</keyword>
<feature type="signal peptide" evidence="1">
    <location>
        <begin position="1"/>
        <end position="19"/>
    </location>
</feature>
<dbReference type="EMBL" id="CP104205">
    <property type="protein sequence ID" value="UWX56551.1"/>
    <property type="molecule type" value="Genomic_DNA"/>
</dbReference>
<protein>
    <submittedName>
        <fullName evidence="2">Tetratricopeptide repeat protein</fullName>
    </submittedName>
</protein>
<dbReference type="Gene3D" id="1.25.40.10">
    <property type="entry name" value="Tetratricopeptide repeat domain"/>
    <property type="match status" value="1"/>
</dbReference>